<organism evidence="4 5">
    <name type="scientific">Cellulosimicrobium cellulans F16</name>
    <dbReference type="NCBI Taxonomy" id="1350482"/>
    <lineage>
        <taxon>Bacteria</taxon>
        <taxon>Bacillati</taxon>
        <taxon>Actinomycetota</taxon>
        <taxon>Actinomycetes</taxon>
        <taxon>Micrococcales</taxon>
        <taxon>Promicromonosporaceae</taxon>
        <taxon>Cellulosimicrobium</taxon>
    </lineage>
</organism>
<dbReference type="InterPro" id="IPR050832">
    <property type="entry name" value="Bact_Acetyltransf"/>
</dbReference>
<dbReference type="Proteomes" id="UP000037387">
    <property type="component" value="Unassembled WGS sequence"/>
</dbReference>
<proteinExistence type="predicted"/>
<keyword evidence="2" id="KW-0012">Acyltransferase</keyword>
<dbReference type="EMBL" id="ATNL01000015">
    <property type="protein sequence ID" value="KON71520.1"/>
    <property type="molecule type" value="Genomic_DNA"/>
</dbReference>
<dbReference type="Pfam" id="PF00583">
    <property type="entry name" value="Acetyltransf_1"/>
    <property type="match status" value="1"/>
</dbReference>
<evidence type="ECO:0000256" key="1">
    <source>
        <dbReference type="ARBA" id="ARBA00022679"/>
    </source>
</evidence>
<dbReference type="InterPro" id="IPR016181">
    <property type="entry name" value="Acyl_CoA_acyltransferase"/>
</dbReference>
<keyword evidence="1" id="KW-0808">Transferase</keyword>
<dbReference type="PANTHER" id="PTHR43877:SF2">
    <property type="entry name" value="AMINOALKYLPHOSPHONATE N-ACETYLTRANSFERASE-RELATED"/>
    <property type="match status" value="1"/>
</dbReference>
<dbReference type="RefSeq" id="WP_053371720.1">
    <property type="nucleotide sequence ID" value="NZ_KQ435296.1"/>
</dbReference>
<evidence type="ECO:0000313" key="5">
    <source>
        <dbReference type="Proteomes" id="UP000037387"/>
    </source>
</evidence>
<sequence length="183" mass="19584">MPTTVVRVRPDDWRDLRDVRLRALADAPTAFGSTLAREVAFPDDVWHERAAQGRTLLARTVLDDGTPDDGTLAGGDRSPGRVVGVAAVISSHDDPTTAELVSVWVDPGARGTGVAAALLRSADALAAELGARTLALWVTRTNARARRLYGRAGFAPTGETKPLPSDPRLLEVRMVRQTRARGT</sequence>
<dbReference type="CDD" id="cd04301">
    <property type="entry name" value="NAT_SF"/>
    <property type="match status" value="1"/>
</dbReference>
<dbReference type="AlphaFoldDB" id="A0A0M0F1U1"/>
<dbReference type="PATRIC" id="fig|1350482.3.peg.4005"/>
<dbReference type="InterPro" id="IPR000182">
    <property type="entry name" value="GNAT_dom"/>
</dbReference>
<evidence type="ECO:0000259" key="3">
    <source>
        <dbReference type="PROSITE" id="PS51186"/>
    </source>
</evidence>
<dbReference type="PANTHER" id="PTHR43877">
    <property type="entry name" value="AMINOALKYLPHOSPHONATE N-ACETYLTRANSFERASE-RELATED-RELATED"/>
    <property type="match status" value="1"/>
</dbReference>
<dbReference type="PROSITE" id="PS51186">
    <property type="entry name" value="GNAT"/>
    <property type="match status" value="1"/>
</dbReference>
<evidence type="ECO:0000256" key="2">
    <source>
        <dbReference type="ARBA" id="ARBA00023315"/>
    </source>
</evidence>
<dbReference type="GO" id="GO:0016747">
    <property type="term" value="F:acyltransferase activity, transferring groups other than amino-acyl groups"/>
    <property type="evidence" value="ECO:0007669"/>
    <property type="project" value="InterPro"/>
</dbReference>
<accession>A0A0M0F1U1</accession>
<gene>
    <name evidence="4" type="ORF">M768_18315</name>
</gene>
<dbReference type="Gene3D" id="3.40.630.30">
    <property type="match status" value="1"/>
</dbReference>
<keyword evidence="5" id="KW-1185">Reference proteome</keyword>
<comment type="caution">
    <text evidence="4">The sequence shown here is derived from an EMBL/GenBank/DDBJ whole genome shotgun (WGS) entry which is preliminary data.</text>
</comment>
<feature type="domain" description="N-acetyltransferase" evidence="3">
    <location>
        <begin position="3"/>
        <end position="179"/>
    </location>
</feature>
<name>A0A0M0F1U1_CELCE</name>
<reference evidence="4 5" key="1">
    <citation type="journal article" date="2015" name="Sci. Rep.">
        <title>Functional and structural properties of a novel cellulosome-like multienzyme complex: efficient glycoside hydrolysis of water-insoluble 7-xylosyl-10-deacetylpaclitaxel.</title>
        <authorList>
            <person name="Dou T.Y."/>
            <person name="Luan H.W."/>
            <person name="Ge G.B."/>
            <person name="Dong M.M."/>
            <person name="Zou H.F."/>
            <person name="He Y.Q."/>
            <person name="Cui P."/>
            <person name="Wang J.Y."/>
            <person name="Hao D.C."/>
            <person name="Yang S.L."/>
            <person name="Yang L."/>
        </authorList>
    </citation>
    <scope>NUCLEOTIDE SEQUENCE [LARGE SCALE GENOMIC DNA]</scope>
    <source>
        <strain evidence="4 5">F16</strain>
    </source>
</reference>
<evidence type="ECO:0000313" key="4">
    <source>
        <dbReference type="EMBL" id="KON71520.1"/>
    </source>
</evidence>
<dbReference type="SUPFAM" id="SSF55729">
    <property type="entry name" value="Acyl-CoA N-acyltransferases (Nat)"/>
    <property type="match status" value="1"/>
</dbReference>
<protein>
    <recommendedName>
        <fullName evidence="3">N-acetyltransferase domain-containing protein</fullName>
    </recommendedName>
</protein>